<proteinExistence type="predicted"/>
<feature type="compositionally biased region" description="Basic and acidic residues" evidence="1">
    <location>
        <begin position="63"/>
        <end position="72"/>
    </location>
</feature>
<keyword evidence="3" id="KW-1185">Reference proteome</keyword>
<evidence type="ECO:0000313" key="3">
    <source>
        <dbReference type="Proteomes" id="UP000294933"/>
    </source>
</evidence>
<name>A0A4Y7PXN7_9AGAM</name>
<reference evidence="2 3" key="1">
    <citation type="submission" date="2018-06" db="EMBL/GenBank/DDBJ databases">
        <title>A transcriptomic atlas of mushroom development highlights an independent origin of complex multicellularity.</title>
        <authorList>
            <consortium name="DOE Joint Genome Institute"/>
            <person name="Krizsan K."/>
            <person name="Almasi E."/>
            <person name="Merenyi Z."/>
            <person name="Sahu N."/>
            <person name="Viragh M."/>
            <person name="Koszo T."/>
            <person name="Mondo S."/>
            <person name="Kiss B."/>
            <person name="Balint B."/>
            <person name="Kues U."/>
            <person name="Barry K."/>
            <person name="Hegedus J.C."/>
            <person name="Henrissat B."/>
            <person name="Johnson J."/>
            <person name="Lipzen A."/>
            <person name="Ohm R."/>
            <person name="Nagy I."/>
            <person name="Pangilinan J."/>
            <person name="Yan J."/>
            <person name="Xiong Y."/>
            <person name="Grigoriev I.V."/>
            <person name="Hibbett D.S."/>
            <person name="Nagy L.G."/>
        </authorList>
    </citation>
    <scope>NUCLEOTIDE SEQUENCE [LARGE SCALE GENOMIC DNA]</scope>
    <source>
        <strain evidence="2 3">SZMC22713</strain>
    </source>
</reference>
<protein>
    <submittedName>
        <fullName evidence="2">Uncharacterized protein</fullName>
    </submittedName>
</protein>
<gene>
    <name evidence="2" type="ORF">BD410DRAFT_841832</name>
</gene>
<dbReference type="EMBL" id="ML170194">
    <property type="protein sequence ID" value="TDL19662.1"/>
    <property type="molecule type" value="Genomic_DNA"/>
</dbReference>
<sequence length="86" mass="9257">MSQSSPTREPASSSSAPTSKSIVQKVKAFIAPRPRSEAAPAKTDQSESSKSADGEPSTQPSATERRYKEAQKKYGAGWNMPHHLGR</sequence>
<dbReference type="AlphaFoldDB" id="A0A4Y7PXN7"/>
<evidence type="ECO:0000256" key="1">
    <source>
        <dbReference type="SAM" id="MobiDB-lite"/>
    </source>
</evidence>
<dbReference type="Proteomes" id="UP000294933">
    <property type="component" value="Unassembled WGS sequence"/>
</dbReference>
<accession>A0A4Y7PXN7</accession>
<organism evidence="2 3">
    <name type="scientific">Rickenella mellea</name>
    <dbReference type="NCBI Taxonomy" id="50990"/>
    <lineage>
        <taxon>Eukaryota</taxon>
        <taxon>Fungi</taxon>
        <taxon>Dikarya</taxon>
        <taxon>Basidiomycota</taxon>
        <taxon>Agaricomycotina</taxon>
        <taxon>Agaricomycetes</taxon>
        <taxon>Hymenochaetales</taxon>
        <taxon>Rickenellaceae</taxon>
        <taxon>Rickenella</taxon>
    </lineage>
</organism>
<feature type="region of interest" description="Disordered" evidence="1">
    <location>
        <begin position="1"/>
        <end position="86"/>
    </location>
</feature>
<dbReference type="VEuPathDB" id="FungiDB:BD410DRAFT_841832"/>
<feature type="compositionally biased region" description="Basic and acidic residues" evidence="1">
    <location>
        <begin position="44"/>
        <end position="53"/>
    </location>
</feature>
<evidence type="ECO:0000313" key="2">
    <source>
        <dbReference type="EMBL" id="TDL19662.1"/>
    </source>
</evidence>
<feature type="compositionally biased region" description="Low complexity" evidence="1">
    <location>
        <begin position="1"/>
        <end position="21"/>
    </location>
</feature>